<dbReference type="Proteomes" id="UP000095286">
    <property type="component" value="Unplaced"/>
</dbReference>
<evidence type="ECO:0000313" key="1">
    <source>
        <dbReference type="Proteomes" id="UP000095286"/>
    </source>
</evidence>
<dbReference type="WBParaSite" id="RSKR_0000098100.1">
    <property type="protein sequence ID" value="RSKR_0000098100.1"/>
    <property type="gene ID" value="RSKR_0000098100"/>
</dbReference>
<organism evidence="1 2">
    <name type="scientific">Rhabditophanes sp. KR3021</name>
    <dbReference type="NCBI Taxonomy" id="114890"/>
    <lineage>
        <taxon>Eukaryota</taxon>
        <taxon>Metazoa</taxon>
        <taxon>Ecdysozoa</taxon>
        <taxon>Nematoda</taxon>
        <taxon>Chromadorea</taxon>
        <taxon>Rhabditida</taxon>
        <taxon>Tylenchina</taxon>
        <taxon>Panagrolaimomorpha</taxon>
        <taxon>Strongyloidoidea</taxon>
        <taxon>Alloionematidae</taxon>
        <taxon>Rhabditophanes</taxon>
    </lineage>
</organism>
<accession>A0AC35TJ24</accession>
<reference evidence="2" key="1">
    <citation type="submission" date="2016-11" db="UniProtKB">
        <authorList>
            <consortium name="WormBaseParasite"/>
        </authorList>
    </citation>
    <scope>IDENTIFICATION</scope>
    <source>
        <strain evidence="2">KR3021</strain>
    </source>
</reference>
<sequence length="389" mass="45488">MNFDDFNREAILVPNTIRGDYKIDIFGNEVVENIFDENNNTRKRKNTSIYAKSAKIPRCEIYNIRVGNCMNEELQETMLNIMEVFNDFIPLYAAKTAEGDVRFYVQTKKEAKYIQELNKEIGTLDKRTSYSIDVKTKSLPHYVISDEDKKIMNEILSQRYVYEDNCLNLSHFIYEEAFKTFKCHVNFAAPQICWVIAEFIKENCPNITLLNLSGNRIKSVGDIGSIVYCARDVIHLDLSHNYFKRAEDFSLIKGWNLEKVYVMEMFSKIEAEAALHDNLTALHKIFPEADLDETWRLLPKSALKKDVVLSEEELARRQKIAEEEKIKAQIYANQAAYKMKINLVKTLKAETSLKKKYCMKLLVDNKFDMEIARKAYRKFSSKFDPDYYD</sequence>
<name>A0AC35TJ24_9BILA</name>
<proteinExistence type="predicted"/>
<evidence type="ECO:0000313" key="2">
    <source>
        <dbReference type="WBParaSite" id="RSKR_0000098100.1"/>
    </source>
</evidence>
<protein>
    <submittedName>
        <fullName evidence="2">Leucine-rich repeat-containing protein 51</fullName>
    </submittedName>
</protein>